<name>A0A392TC19_9FABA</name>
<proteinExistence type="predicted"/>
<accession>A0A392TC19</accession>
<organism evidence="1 2">
    <name type="scientific">Trifolium medium</name>
    <dbReference type="NCBI Taxonomy" id="97028"/>
    <lineage>
        <taxon>Eukaryota</taxon>
        <taxon>Viridiplantae</taxon>
        <taxon>Streptophyta</taxon>
        <taxon>Embryophyta</taxon>
        <taxon>Tracheophyta</taxon>
        <taxon>Spermatophyta</taxon>
        <taxon>Magnoliopsida</taxon>
        <taxon>eudicotyledons</taxon>
        <taxon>Gunneridae</taxon>
        <taxon>Pentapetalae</taxon>
        <taxon>rosids</taxon>
        <taxon>fabids</taxon>
        <taxon>Fabales</taxon>
        <taxon>Fabaceae</taxon>
        <taxon>Papilionoideae</taxon>
        <taxon>50 kb inversion clade</taxon>
        <taxon>NPAAA clade</taxon>
        <taxon>Hologalegina</taxon>
        <taxon>IRL clade</taxon>
        <taxon>Trifolieae</taxon>
        <taxon>Trifolium</taxon>
    </lineage>
</organism>
<dbReference type="AlphaFoldDB" id="A0A392TC19"/>
<protein>
    <submittedName>
        <fullName evidence="1">HAT family dimerization domain containing protein</fullName>
    </submittedName>
</protein>
<dbReference type="Proteomes" id="UP000265520">
    <property type="component" value="Unassembled WGS sequence"/>
</dbReference>
<evidence type="ECO:0000313" key="1">
    <source>
        <dbReference type="EMBL" id="MCI57515.1"/>
    </source>
</evidence>
<sequence>MLEILATLQEVNDNGGKRKGDEVVVGRSRDRFKRTRVGSQDSVDNKETLSEEAHRADARFFYNNVIPFEA</sequence>
<feature type="non-terminal residue" evidence="1">
    <location>
        <position position="70"/>
    </location>
</feature>
<evidence type="ECO:0000313" key="2">
    <source>
        <dbReference type="Proteomes" id="UP000265520"/>
    </source>
</evidence>
<comment type="caution">
    <text evidence="1">The sequence shown here is derived from an EMBL/GenBank/DDBJ whole genome shotgun (WGS) entry which is preliminary data.</text>
</comment>
<reference evidence="1 2" key="1">
    <citation type="journal article" date="2018" name="Front. Plant Sci.">
        <title>Red Clover (Trifolium pratense) and Zigzag Clover (T. medium) - A Picture of Genomic Similarities and Differences.</title>
        <authorList>
            <person name="Dluhosova J."/>
            <person name="Istvanek J."/>
            <person name="Nedelnik J."/>
            <person name="Repkova J."/>
        </authorList>
    </citation>
    <scope>NUCLEOTIDE SEQUENCE [LARGE SCALE GENOMIC DNA]</scope>
    <source>
        <strain evidence="2">cv. 10/8</strain>
        <tissue evidence="1">Leaf</tissue>
    </source>
</reference>
<dbReference type="EMBL" id="LXQA010530320">
    <property type="protein sequence ID" value="MCI57515.1"/>
    <property type="molecule type" value="Genomic_DNA"/>
</dbReference>
<keyword evidence="2" id="KW-1185">Reference proteome</keyword>